<feature type="compositionally biased region" description="Basic and acidic residues" evidence="8">
    <location>
        <begin position="1"/>
        <end position="22"/>
    </location>
</feature>
<evidence type="ECO:0000313" key="11">
    <source>
        <dbReference type="Proteomes" id="UP000536711"/>
    </source>
</evidence>
<dbReference type="GO" id="GO:0022857">
    <property type="term" value="F:transmembrane transporter activity"/>
    <property type="evidence" value="ECO:0007669"/>
    <property type="project" value="InterPro"/>
</dbReference>
<evidence type="ECO:0000256" key="4">
    <source>
        <dbReference type="ARBA" id="ARBA00022989"/>
    </source>
</evidence>
<feature type="region of interest" description="Disordered" evidence="8">
    <location>
        <begin position="594"/>
        <end position="624"/>
    </location>
</feature>
<protein>
    <submittedName>
        <fullName evidence="10">Nicotinamide mononucleotide permease</fullName>
    </submittedName>
</protein>
<keyword evidence="3 9" id="KW-0812">Transmembrane</keyword>
<organism evidence="10 11">
    <name type="scientific">Fusarium acutatum</name>
    <dbReference type="NCBI Taxonomy" id="78861"/>
    <lineage>
        <taxon>Eukaryota</taxon>
        <taxon>Fungi</taxon>
        <taxon>Dikarya</taxon>
        <taxon>Ascomycota</taxon>
        <taxon>Pezizomycotina</taxon>
        <taxon>Sordariomycetes</taxon>
        <taxon>Hypocreomycetidae</taxon>
        <taxon>Hypocreales</taxon>
        <taxon>Nectriaceae</taxon>
        <taxon>Fusarium</taxon>
        <taxon>Fusarium fujikuroi species complex</taxon>
    </lineage>
</organism>
<evidence type="ECO:0000313" key="10">
    <source>
        <dbReference type="EMBL" id="KAF4440292.1"/>
    </source>
</evidence>
<dbReference type="InterPro" id="IPR021858">
    <property type="entry name" value="Fun_TF"/>
</dbReference>
<feature type="transmembrane region" description="Helical" evidence="9">
    <location>
        <begin position="519"/>
        <end position="539"/>
    </location>
</feature>
<feature type="transmembrane region" description="Helical" evidence="9">
    <location>
        <begin position="358"/>
        <end position="378"/>
    </location>
</feature>
<dbReference type="FunFam" id="1.20.1250.20:FF:000106">
    <property type="entry name" value="MFS transporter, putative"/>
    <property type="match status" value="1"/>
</dbReference>
<dbReference type="InterPro" id="IPR036259">
    <property type="entry name" value="MFS_trans_sf"/>
</dbReference>
<dbReference type="SUPFAM" id="SSF103473">
    <property type="entry name" value="MFS general substrate transporter"/>
    <property type="match status" value="1"/>
</dbReference>
<proteinExistence type="predicted"/>
<dbReference type="GO" id="GO:0016020">
    <property type="term" value="C:membrane"/>
    <property type="evidence" value="ECO:0007669"/>
    <property type="project" value="UniProtKB-SubCell"/>
</dbReference>
<keyword evidence="5 9" id="KW-0472">Membrane</keyword>
<evidence type="ECO:0000256" key="7">
    <source>
        <dbReference type="ARBA" id="ARBA00023242"/>
    </source>
</evidence>
<keyword evidence="7" id="KW-0539">Nucleus</keyword>
<dbReference type="Proteomes" id="UP000536711">
    <property type="component" value="Unassembled WGS sequence"/>
</dbReference>
<gene>
    <name evidence="10" type="ORF">FACUT_3513</name>
</gene>
<evidence type="ECO:0000256" key="8">
    <source>
        <dbReference type="SAM" id="MobiDB-lite"/>
    </source>
</evidence>
<feature type="transmembrane region" description="Helical" evidence="9">
    <location>
        <begin position="213"/>
        <end position="231"/>
    </location>
</feature>
<keyword evidence="2" id="KW-0813">Transport</keyword>
<keyword evidence="6" id="KW-0325">Glycoprotein</keyword>
<evidence type="ECO:0000256" key="2">
    <source>
        <dbReference type="ARBA" id="ARBA00022448"/>
    </source>
</evidence>
<evidence type="ECO:0000256" key="1">
    <source>
        <dbReference type="ARBA" id="ARBA00004141"/>
    </source>
</evidence>
<feature type="region of interest" description="Disordered" evidence="8">
    <location>
        <begin position="1"/>
        <end position="70"/>
    </location>
</feature>
<feature type="transmembrane region" description="Helical" evidence="9">
    <location>
        <begin position="278"/>
        <end position="297"/>
    </location>
</feature>
<dbReference type="AlphaFoldDB" id="A0A8H4JYQ6"/>
<name>A0A8H4JYQ6_9HYPO</name>
<keyword evidence="4 9" id="KW-1133">Transmembrane helix</keyword>
<evidence type="ECO:0000256" key="6">
    <source>
        <dbReference type="ARBA" id="ARBA00023180"/>
    </source>
</evidence>
<dbReference type="EMBL" id="JAADJF010000076">
    <property type="protein sequence ID" value="KAF4440292.1"/>
    <property type="molecule type" value="Genomic_DNA"/>
</dbReference>
<accession>A0A8H4JYQ6</accession>
<dbReference type="PANTHER" id="PTHR43791">
    <property type="entry name" value="PERMEASE-RELATED"/>
    <property type="match status" value="1"/>
</dbReference>
<dbReference type="PANTHER" id="PTHR43791:SF65">
    <property type="entry name" value="MAJOR FACILITATOR SUPERFAMILY (MFS) PROFILE DOMAIN-CONTAINING PROTEIN-RELATED"/>
    <property type="match status" value="1"/>
</dbReference>
<evidence type="ECO:0000256" key="3">
    <source>
        <dbReference type="ARBA" id="ARBA00022692"/>
    </source>
</evidence>
<evidence type="ECO:0000256" key="9">
    <source>
        <dbReference type="SAM" id="Phobius"/>
    </source>
</evidence>
<dbReference type="OrthoDB" id="1935484at2759"/>
<reference evidence="10 11" key="1">
    <citation type="submission" date="2020-01" db="EMBL/GenBank/DDBJ databases">
        <title>Identification and distribution of gene clusters putatively required for synthesis of sphingolipid metabolism inhibitors in phylogenetically diverse species of the filamentous fungus Fusarium.</title>
        <authorList>
            <person name="Kim H.-S."/>
            <person name="Busman M."/>
            <person name="Brown D.W."/>
            <person name="Divon H."/>
            <person name="Uhlig S."/>
            <person name="Proctor R.H."/>
        </authorList>
    </citation>
    <scope>NUCLEOTIDE SEQUENCE [LARGE SCALE GENOMIC DNA]</scope>
    <source>
        <strain evidence="10 11">NRRL 13308</strain>
    </source>
</reference>
<feature type="compositionally biased region" description="Pro residues" evidence="8">
    <location>
        <begin position="597"/>
        <end position="611"/>
    </location>
</feature>
<feature type="transmembrane region" description="Helical" evidence="9">
    <location>
        <begin position="390"/>
        <end position="414"/>
    </location>
</feature>
<dbReference type="Gene3D" id="1.20.1250.20">
    <property type="entry name" value="MFS general substrate transporter like domains"/>
    <property type="match status" value="1"/>
</dbReference>
<sequence>MAHSDDVRLSDPKNAVDLHIDPTDSDSSKSIPSTKVTPLIATRPLAAPEEPRSWWQRRPRQDGEAVATRRSVFDDPDMARRYQPRSDWENLHRFDPSERWTFNEERKVIRKIDKRIMIFACVMFMALELDRSNLSQAVSDNFLPDLKMDTNDYNLGNTVFKLSFLCAELPSQLVSKYLGPDRWIPMQLCLWSLVSAGQFWLDGRASFLACRALLAIFQGGFIPDTILYLSYFYTASELTVRLAFFWTAYNVADIISGFLGAGFLQLRGWHGYEGWRWLFLFEGLLTLAVGISAWFLMPAGPTQTSGILRGKNGWFTEREERIMVNRVIRDDPSKGDMHNRQPITPKLLWASLKDYDLWPIYAIGLTFLIPATPPAQYFTLTLRGLGFNVLVTNLLTIPHTILSIGGLLLISYLAEKWYERSLLGLAVQIWKLPFMIYLYVVDMSTVNRWVSFVVLTLLLGSPTAHPIQVSWNSRNSNTVRLRTVSAAVYNMSVQSAGIIASNVYRKDDAPRYREGNKNLLAIIALNITLYLLTRTYYIWRNKSRDKIWDAMDDEQKKHYLDTTKDEGNKRLDFRMFVSMVNVFDLNKKNFIYVSPSNPRPGPSKATSPPPDQNIDDPEWITPSPSEEYESSQLVVSQRQLPMPPLTPSVEFFGHLSPLHRSGLQYFTERTVKVLAPHPQIFDELCELILPMAVFNEPLLQGIVALAATHRLATCKTSEEQSSQALIVAGFQALSSRSLCQKLSECDEDQQLIPLLAASRALFVCEVFASEPSPDRWSVHFRGARGLISRIHDKGLSQNPTDELRFLLRWFDMTESLVCHSMSDLAPQQSTIPSPTTLASETDDEPVYIDMYLSRTKDLLGVFKEIARLCHINNNRTASETSSQGGQVEAEVWWLLNYLQSIIDRDQANPPPVMSIRGRVLSVAEVHEYRLSNQIWQLTGLLLIHRRLRHERRSSPLVQNLVDQILECAERLTLRDGLTPVTLLTPPLFFAGCDALGDDRSRIKTSLQGVSTALGLLNTQRALEILEQYWKADPGVDDDLADRSWPKISQFLPY</sequence>
<dbReference type="Pfam" id="PF11951">
    <property type="entry name" value="Fungal_trans_2"/>
    <property type="match status" value="1"/>
</dbReference>
<feature type="transmembrane region" description="Helical" evidence="9">
    <location>
        <begin position="243"/>
        <end position="266"/>
    </location>
</feature>
<dbReference type="Pfam" id="PF07690">
    <property type="entry name" value="MFS_1"/>
    <property type="match status" value="1"/>
</dbReference>
<comment type="caution">
    <text evidence="10">The sequence shown here is derived from an EMBL/GenBank/DDBJ whole genome shotgun (WGS) entry which is preliminary data.</text>
</comment>
<evidence type="ECO:0000256" key="5">
    <source>
        <dbReference type="ARBA" id="ARBA00023136"/>
    </source>
</evidence>
<comment type="subcellular location">
    <subcellularLocation>
        <location evidence="1">Membrane</location>
        <topology evidence="1">Multi-pass membrane protein</topology>
    </subcellularLocation>
</comment>
<keyword evidence="11" id="KW-1185">Reference proteome</keyword>
<dbReference type="InterPro" id="IPR011701">
    <property type="entry name" value="MFS"/>
</dbReference>